<feature type="transmembrane region" description="Helical" evidence="11">
    <location>
        <begin position="216"/>
        <end position="241"/>
    </location>
</feature>
<keyword evidence="2" id="KW-0813">Transport</keyword>
<proteinExistence type="predicted"/>
<keyword evidence="8" id="KW-0868">Chloride</keyword>
<dbReference type="Proteomes" id="UP000321635">
    <property type="component" value="Unassembled WGS sequence"/>
</dbReference>
<dbReference type="Pfam" id="PF00571">
    <property type="entry name" value="CBS"/>
    <property type="match status" value="2"/>
</dbReference>
<dbReference type="CDD" id="cd02205">
    <property type="entry name" value="CBS_pair_SF"/>
    <property type="match status" value="1"/>
</dbReference>
<evidence type="ECO:0000256" key="5">
    <source>
        <dbReference type="ARBA" id="ARBA00023065"/>
    </source>
</evidence>
<keyword evidence="6 11" id="KW-0472">Membrane</keyword>
<comment type="subcellular location">
    <subcellularLocation>
        <location evidence="1">Membrane</location>
        <topology evidence="1">Multi-pass membrane protein</topology>
    </subcellularLocation>
</comment>
<dbReference type="GO" id="GO:0005254">
    <property type="term" value="F:chloride channel activity"/>
    <property type="evidence" value="ECO:0007669"/>
    <property type="project" value="UniProtKB-KW"/>
</dbReference>
<accession>A0A511X8B8</accession>
<evidence type="ECO:0000256" key="1">
    <source>
        <dbReference type="ARBA" id="ARBA00004141"/>
    </source>
</evidence>
<dbReference type="Gene3D" id="1.10.3080.10">
    <property type="entry name" value="Clc chloride channel"/>
    <property type="match status" value="1"/>
</dbReference>
<dbReference type="SUPFAM" id="SSF81340">
    <property type="entry name" value="Clc chloride channel"/>
    <property type="match status" value="1"/>
</dbReference>
<keyword evidence="3 11" id="KW-0812">Transmembrane</keyword>
<feature type="transmembrane region" description="Helical" evidence="11">
    <location>
        <begin position="253"/>
        <end position="279"/>
    </location>
</feature>
<dbReference type="PRINTS" id="PR00762">
    <property type="entry name" value="CLCHANNEL"/>
</dbReference>
<feature type="transmembrane region" description="Helical" evidence="11">
    <location>
        <begin position="75"/>
        <end position="101"/>
    </location>
</feature>
<dbReference type="Gene3D" id="3.10.580.10">
    <property type="entry name" value="CBS-domain"/>
    <property type="match status" value="1"/>
</dbReference>
<dbReference type="CDD" id="cd00400">
    <property type="entry name" value="Voltage_gated_ClC"/>
    <property type="match status" value="1"/>
</dbReference>
<reference evidence="13 14" key="1">
    <citation type="submission" date="2019-07" db="EMBL/GenBank/DDBJ databases">
        <title>Whole genome shotgun sequence of Acetobacter nitrogenifigens NBRC 105050.</title>
        <authorList>
            <person name="Hosoyama A."/>
            <person name="Uohara A."/>
            <person name="Ohji S."/>
            <person name="Ichikawa N."/>
        </authorList>
    </citation>
    <scope>NUCLEOTIDE SEQUENCE [LARGE SCALE GENOMIC DNA]</scope>
    <source>
        <strain evidence="13 14">NBRC 105050</strain>
    </source>
</reference>
<evidence type="ECO:0000256" key="8">
    <source>
        <dbReference type="ARBA" id="ARBA00023214"/>
    </source>
</evidence>
<dbReference type="InterPro" id="IPR001807">
    <property type="entry name" value="ClC"/>
</dbReference>
<organism evidence="13 14">
    <name type="scientific">Acetobacter nitrogenifigens DSM 23921 = NBRC 105050</name>
    <dbReference type="NCBI Taxonomy" id="1120919"/>
    <lineage>
        <taxon>Bacteria</taxon>
        <taxon>Pseudomonadati</taxon>
        <taxon>Pseudomonadota</taxon>
        <taxon>Alphaproteobacteria</taxon>
        <taxon>Acetobacterales</taxon>
        <taxon>Acetobacteraceae</taxon>
        <taxon>Acetobacter</taxon>
    </lineage>
</organism>
<feature type="domain" description="CBS" evidence="12">
    <location>
        <begin position="568"/>
        <end position="626"/>
    </location>
</feature>
<evidence type="ECO:0000313" key="14">
    <source>
        <dbReference type="Proteomes" id="UP000321635"/>
    </source>
</evidence>
<evidence type="ECO:0000256" key="2">
    <source>
        <dbReference type="ARBA" id="ARBA00022448"/>
    </source>
</evidence>
<dbReference type="InterPro" id="IPR046342">
    <property type="entry name" value="CBS_dom_sf"/>
</dbReference>
<dbReference type="SUPFAM" id="SSF54631">
    <property type="entry name" value="CBS-domain pair"/>
    <property type="match status" value="1"/>
</dbReference>
<dbReference type="InterPro" id="IPR014743">
    <property type="entry name" value="Cl-channel_core"/>
</dbReference>
<keyword evidence="10" id="KW-0129">CBS domain</keyword>
<name>A0A511X8B8_9PROT</name>
<dbReference type="InterPro" id="IPR050368">
    <property type="entry name" value="ClC-type_chloride_channel"/>
</dbReference>
<dbReference type="AlphaFoldDB" id="A0A511X8B8"/>
<protein>
    <submittedName>
        <fullName evidence="13">Chloride channel protein</fullName>
    </submittedName>
</protein>
<evidence type="ECO:0000313" key="13">
    <source>
        <dbReference type="EMBL" id="GEN59168.1"/>
    </source>
</evidence>
<dbReference type="PANTHER" id="PTHR43427:SF6">
    <property type="entry name" value="CHLORIDE CHANNEL PROTEIN CLC-E"/>
    <property type="match status" value="1"/>
</dbReference>
<evidence type="ECO:0000256" key="9">
    <source>
        <dbReference type="ARBA" id="ARBA00023303"/>
    </source>
</evidence>
<evidence type="ECO:0000256" key="10">
    <source>
        <dbReference type="PROSITE-ProRule" id="PRU00703"/>
    </source>
</evidence>
<dbReference type="EMBL" id="BJYF01000005">
    <property type="protein sequence ID" value="GEN59168.1"/>
    <property type="molecule type" value="Genomic_DNA"/>
</dbReference>
<sequence length="635" mass="65834">MQCGEAAGMAAKVGTEAGDATALLHEEESCQSSIGPSAGRPGRRSGAAQRTLGVYFVPGARTLRNIRCLVRVDSLWLLALSAVVGALAGLVVAAMTHATLLAHVVLFGAPGGRLSGLTALAPWRCLVPAVGGLGLGLFGMAIRRSLPLRPVDPIEANALHGGRMSLRQSVLIAIQTIISNGAGASIGLEAGFTQLASAAGARLGCFLRVHRADMRLLVGCGAAGAIGAAFDAPLAGAFYAFELVIGSYTMANLAPVALASICATGVATVACSVIPPLHLAPPSALRLRDCLPVAGLGAFCALSGIALMRVVTLIESGFNRTRLPVWSRPALGGAVIGGLALLSPTVLSSGHMAMRAGLMESLTLGRASWLFLLKALASAVSIGSGFRGGLFFASLYLGVLNGAMYGDVLALIGIDPVSVQVCAMAGMCALAVAVIGGPMTMIFLALETTGSFPLTVAVLISALTSSFATRRWFGYSFATWRFHLRGESIRSAVDVGRVRSLTVEHVMQKVPPVIAMTASVGEARRRFEGLQPRHVVVTDELGKYAGLVAADAYNAIGLPESELLGLLLTDPGVVLRPHEPVRDALATFERIRAPALVVLGGPCGGEIVGLLTERYVLRRFAKELERAWRDIAGDV</sequence>
<comment type="caution">
    <text evidence="13">The sequence shown here is derived from an EMBL/GenBank/DDBJ whole genome shotgun (WGS) entry which is preliminary data.</text>
</comment>
<evidence type="ECO:0000256" key="3">
    <source>
        <dbReference type="ARBA" id="ARBA00022692"/>
    </source>
</evidence>
<keyword evidence="14" id="KW-1185">Reference proteome</keyword>
<dbReference type="Pfam" id="PF00654">
    <property type="entry name" value="Voltage_CLC"/>
    <property type="match status" value="1"/>
</dbReference>
<feature type="transmembrane region" description="Helical" evidence="11">
    <location>
        <begin position="291"/>
        <end position="314"/>
    </location>
</feature>
<evidence type="ECO:0000256" key="6">
    <source>
        <dbReference type="ARBA" id="ARBA00023136"/>
    </source>
</evidence>
<keyword evidence="7" id="KW-0869">Chloride channel</keyword>
<dbReference type="InterPro" id="IPR000644">
    <property type="entry name" value="CBS_dom"/>
</dbReference>
<feature type="transmembrane region" description="Helical" evidence="11">
    <location>
        <begin position="367"/>
        <end position="386"/>
    </location>
</feature>
<keyword evidence="9" id="KW-0407">Ion channel</keyword>
<keyword evidence="4 11" id="KW-1133">Transmembrane helix</keyword>
<feature type="transmembrane region" description="Helical" evidence="11">
    <location>
        <begin position="421"/>
        <end position="446"/>
    </location>
</feature>
<feature type="transmembrane region" description="Helical" evidence="11">
    <location>
        <begin position="121"/>
        <end position="142"/>
    </location>
</feature>
<feature type="transmembrane region" description="Helical" evidence="11">
    <location>
        <begin position="452"/>
        <end position="473"/>
    </location>
</feature>
<dbReference type="GO" id="GO:0034707">
    <property type="term" value="C:chloride channel complex"/>
    <property type="evidence" value="ECO:0007669"/>
    <property type="project" value="UniProtKB-KW"/>
</dbReference>
<evidence type="ECO:0000256" key="11">
    <source>
        <dbReference type="SAM" id="Phobius"/>
    </source>
</evidence>
<evidence type="ECO:0000256" key="7">
    <source>
        <dbReference type="ARBA" id="ARBA00023173"/>
    </source>
</evidence>
<evidence type="ECO:0000256" key="4">
    <source>
        <dbReference type="ARBA" id="ARBA00022989"/>
    </source>
</evidence>
<evidence type="ECO:0000259" key="12">
    <source>
        <dbReference type="PROSITE" id="PS51371"/>
    </source>
</evidence>
<feature type="transmembrane region" description="Helical" evidence="11">
    <location>
        <begin position="392"/>
        <end position="414"/>
    </location>
</feature>
<feature type="transmembrane region" description="Helical" evidence="11">
    <location>
        <begin position="326"/>
        <end position="347"/>
    </location>
</feature>
<dbReference type="PANTHER" id="PTHR43427">
    <property type="entry name" value="CHLORIDE CHANNEL PROTEIN CLC-E"/>
    <property type="match status" value="1"/>
</dbReference>
<dbReference type="PROSITE" id="PS51371">
    <property type="entry name" value="CBS"/>
    <property type="match status" value="1"/>
</dbReference>
<gene>
    <name evidence="13" type="ORF">ANI02nite_10520</name>
</gene>
<keyword evidence="5" id="KW-0406">Ion transport</keyword>